<keyword evidence="2" id="KW-1185">Reference proteome</keyword>
<dbReference type="Proteomes" id="UP000253628">
    <property type="component" value="Unassembled WGS sequence"/>
</dbReference>
<accession>A0A366HAI2</accession>
<name>A0A366HAI2_9BURK</name>
<dbReference type="RefSeq" id="WP_211317241.1">
    <property type="nucleotide sequence ID" value="NZ_JACCEU010000003.1"/>
</dbReference>
<gene>
    <name evidence="1" type="ORF">DFR37_10593</name>
</gene>
<protein>
    <submittedName>
        <fullName evidence="1">Uncharacterized protein</fullName>
    </submittedName>
</protein>
<dbReference type="EMBL" id="QNRQ01000005">
    <property type="protein sequence ID" value="RBP39301.1"/>
    <property type="molecule type" value="Genomic_DNA"/>
</dbReference>
<sequence>MKWSEQSIGRALAQQFFNRKYLVVVPNCNWTGYECDILAVTENLRIIDVEIKISRSDLKADAKKDKWVKRTFTGYAPEEQIHNEQGRLIQIRRRALYDELRLQWPRKIWKHYYALPEDIWEDNLLDSLGSPASGVLLLTQIDDRLYVRCRRPAKPCKDADKLSPATAIDIARLASLRMWNAYQKLDEVSCALVQKTFDSPEVMMGSNSSTEAF</sequence>
<evidence type="ECO:0000313" key="2">
    <source>
        <dbReference type="Proteomes" id="UP000253628"/>
    </source>
</evidence>
<proteinExistence type="predicted"/>
<dbReference type="AlphaFoldDB" id="A0A366HAI2"/>
<reference evidence="1 2" key="1">
    <citation type="submission" date="2018-06" db="EMBL/GenBank/DDBJ databases">
        <title>Genomic Encyclopedia of Type Strains, Phase IV (KMG-IV): sequencing the most valuable type-strain genomes for metagenomic binning, comparative biology and taxonomic classification.</title>
        <authorList>
            <person name="Goeker M."/>
        </authorList>
    </citation>
    <scope>NUCLEOTIDE SEQUENCE [LARGE SCALE GENOMIC DNA]</scope>
    <source>
        <strain evidence="1 2">DSM 25520</strain>
    </source>
</reference>
<organism evidence="1 2">
    <name type="scientific">Eoetvoesiella caeni</name>
    <dbReference type="NCBI Taxonomy" id="645616"/>
    <lineage>
        <taxon>Bacteria</taxon>
        <taxon>Pseudomonadati</taxon>
        <taxon>Pseudomonadota</taxon>
        <taxon>Betaproteobacteria</taxon>
        <taxon>Burkholderiales</taxon>
        <taxon>Alcaligenaceae</taxon>
        <taxon>Eoetvoesiella</taxon>
    </lineage>
</organism>
<evidence type="ECO:0000313" key="1">
    <source>
        <dbReference type="EMBL" id="RBP39301.1"/>
    </source>
</evidence>
<comment type="caution">
    <text evidence="1">The sequence shown here is derived from an EMBL/GenBank/DDBJ whole genome shotgun (WGS) entry which is preliminary data.</text>
</comment>